<keyword evidence="1" id="KW-0304">Gas vesicle</keyword>
<dbReference type="OrthoDB" id="146444at2"/>
<evidence type="ECO:0000256" key="3">
    <source>
        <dbReference type="ARBA" id="ARBA00035643"/>
    </source>
</evidence>
<reference evidence="4 5" key="1">
    <citation type="journal article" date="2012" name="BMC Genomics">
        <title>Genome-guided analysis of physiological and morphological traits of the fermentative acetate oxidizer Thermacetogenium phaeum.</title>
        <authorList>
            <person name="Oehler D."/>
            <person name="Poehlein A."/>
            <person name="Leimbach A."/>
            <person name="Muller N."/>
            <person name="Daniel R."/>
            <person name="Gottschalk G."/>
            <person name="Schink B."/>
        </authorList>
    </citation>
    <scope>NUCLEOTIDE SEQUENCE [LARGE SCALE GENOMIC DNA]</scope>
    <source>
        <strain evidence="5">ATCC BAA-254 / DSM 26808 / PB</strain>
    </source>
</reference>
<protein>
    <submittedName>
        <fullName evidence="4">Gas vesicle synthesis protein GvpL/GvpF</fullName>
    </submittedName>
</protein>
<comment type="subcellular location">
    <subcellularLocation>
        <location evidence="2">Gas vesicle</location>
    </subcellularLocation>
</comment>
<evidence type="ECO:0000313" key="4">
    <source>
        <dbReference type="EMBL" id="AFV11284.1"/>
    </source>
</evidence>
<gene>
    <name evidence="4" type="ordered locus">Tph_c10620</name>
</gene>
<dbReference type="KEGG" id="tpz:Tph_c10620"/>
<keyword evidence="5" id="KW-1185">Reference proteome</keyword>
<dbReference type="RefSeq" id="WP_015050165.1">
    <property type="nucleotide sequence ID" value="NC_018870.1"/>
</dbReference>
<evidence type="ECO:0000256" key="1">
    <source>
        <dbReference type="ARBA" id="ARBA00022987"/>
    </source>
</evidence>
<dbReference type="GO" id="GO:0031411">
    <property type="term" value="C:gas vesicle"/>
    <property type="evidence" value="ECO:0007669"/>
    <property type="project" value="UniProtKB-SubCell"/>
</dbReference>
<dbReference type="AlphaFoldDB" id="K4LTD3"/>
<dbReference type="HOGENOM" id="CLU_065736_1_0_9"/>
<dbReference type="InterPro" id="IPR009430">
    <property type="entry name" value="GvpL/GvpF"/>
</dbReference>
<sequence>MSEDLAVAGGNNQGVATVPGGRYVYCVAPVVDLEGKGLQGIDGNRVYQIAFRDIGALVHDCPDVPYQGGDEQVRAWLLAHHRVIEAVWDAAGTVLPMTFDMIIKGDAGCTAGDRVVRWLEDNYEAFKNRLEFFRRKAELRIRVIWERGPLLRIAACEDPEVKRLQVEMEGKPQGMAFFYKRKIEKRIREVVDGLADGIYRDCLNRLRPLVAACREEKPRRLEGKEMLLNLSVLAEEARIEDIGNLLGEIQEREGFEVIFTGPWPPYSFAAEEVGAEIN</sequence>
<accession>K4LTD3</accession>
<organism evidence="4 5">
    <name type="scientific">Thermacetogenium phaeum (strain ATCC BAA-254 / DSM 26808 / PB)</name>
    <dbReference type="NCBI Taxonomy" id="1089553"/>
    <lineage>
        <taxon>Bacteria</taxon>
        <taxon>Bacillati</taxon>
        <taxon>Bacillota</taxon>
        <taxon>Clostridia</taxon>
        <taxon>Thermoanaerobacterales</taxon>
        <taxon>Thermoanaerobacteraceae</taxon>
        <taxon>Thermacetogenium</taxon>
    </lineage>
</organism>
<proteinExistence type="inferred from homology"/>
<dbReference type="PANTHER" id="PTHR36852">
    <property type="entry name" value="PROTEIN GVPL 2"/>
    <property type="match status" value="1"/>
</dbReference>
<dbReference type="PANTHER" id="PTHR36852:SF1">
    <property type="entry name" value="PROTEIN GVPL 2"/>
    <property type="match status" value="1"/>
</dbReference>
<dbReference type="Proteomes" id="UP000000467">
    <property type="component" value="Chromosome"/>
</dbReference>
<dbReference type="EMBL" id="CP003732">
    <property type="protein sequence ID" value="AFV11284.1"/>
    <property type="molecule type" value="Genomic_DNA"/>
</dbReference>
<comment type="similarity">
    <text evidence="3">Belongs to the gas vesicle GvpF/GvpL family.</text>
</comment>
<name>K4LTD3_THEPS</name>
<dbReference type="Pfam" id="PF06386">
    <property type="entry name" value="GvpL_GvpF"/>
    <property type="match status" value="1"/>
</dbReference>
<dbReference type="GO" id="GO:0031412">
    <property type="term" value="P:gas vesicle organization"/>
    <property type="evidence" value="ECO:0007669"/>
    <property type="project" value="InterPro"/>
</dbReference>
<evidence type="ECO:0000256" key="2">
    <source>
        <dbReference type="ARBA" id="ARBA00035108"/>
    </source>
</evidence>
<dbReference type="eggNOG" id="ENOG5032TCW">
    <property type="taxonomic scope" value="Bacteria"/>
</dbReference>
<dbReference type="STRING" id="1089553.Tph_c10620"/>
<evidence type="ECO:0000313" key="5">
    <source>
        <dbReference type="Proteomes" id="UP000000467"/>
    </source>
</evidence>